<keyword evidence="1" id="KW-0804">Transcription</keyword>
<dbReference type="PANTHER" id="PTHR39646">
    <property type="entry name" value="RNA POLYMERASE RPB4"/>
    <property type="match status" value="1"/>
</dbReference>
<protein>
    <recommendedName>
        <fullName evidence="1">DNA-directed RNA polymerase subunit Rpo4</fullName>
        <ecNumber evidence="1">2.7.7.6</ecNumber>
    </recommendedName>
    <alternativeName>
        <fullName evidence="1">DNA-directed RNA polymerase subunit F</fullName>
    </alternativeName>
</protein>
<dbReference type="InterPro" id="IPR044876">
    <property type="entry name" value="HRDC_dom_sf"/>
</dbReference>
<dbReference type="EMBL" id="MT776527">
    <property type="protein sequence ID" value="QNT35616.1"/>
    <property type="molecule type" value="Genomic_DNA"/>
</dbReference>
<dbReference type="InterPro" id="IPR010924">
    <property type="entry name" value="Rpo4"/>
</dbReference>
<comment type="subcellular location">
    <subcellularLocation>
        <location evidence="1">Cytoplasm</location>
    </subcellularLocation>
</comment>
<comment type="similarity">
    <text evidence="1">Belongs to the eukaryotic RPB4 RNA polymerase subunit family.</text>
</comment>
<dbReference type="Gene3D" id="1.10.150.80">
    <property type="entry name" value="HRDC domain"/>
    <property type="match status" value="1"/>
</dbReference>
<gene>
    <name evidence="1" type="primary">rpo4</name>
    <name evidence="1" type="synonym">rpoF</name>
    <name evidence="3" type="ORF">BFFPPMPJ_00021</name>
</gene>
<dbReference type="NCBIfam" id="NF011552">
    <property type="entry name" value="PRK14981.1-4"/>
    <property type="match status" value="1"/>
</dbReference>
<evidence type="ECO:0000313" key="3">
    <source>
        <dbReference type="EMBL" id="QNT35616.1"/>
    </source>
</evidence>
<dbReference type="PANTHER" id="PTHR39646:SF1">
    <property type="entry name" value="DNA-DIRECTED RNA POLYMERASE SUBUNIT RPO4"/>
    <property type="match status" value="1"/>
</dbReference>
<comment type="catalytic activity">
    <reaction evidence="1">
        <text>RNA(n) + a ribonucleoside 5'-triphosphate = RNA(n+1) + diphosphate</text>
        <dbReference type="Rhea" id="RHEA:21248"/>
        <dbReference type="Rhea" id="RHEA-COMP:14527"/>
        <dbReference type="Rhea" id="RHEA-COMP:17342"/>
        <dbReference type="ChEBI" id="CHEBI:33019"/>
        <dbReference type="ChEBI" id="CHEBI:61557"/>
        <dbReference type="ChEBI" id="CHEBI:140395"/>
        <dbReference type="EC" id="2.7.7.6"/>
    </reaction>
</comment>
<dbReference type="InterPro" id="IPR010997">
    <property type="entry name" value="HRDC-like_sf"/>
</dbReference>
<dbReference type="SUPFAM" id="SSF47819">
    <property type="entry name" value="HRDC-like"/>
    <property type="match status" value="1"/>
</dbReference>
<comment type="function">
    <text evidence="1">DNA-dependent RNA polymerase (RNAP) catalyzes the transcription of DNA into RNA using the four ribonucleoside triphosphates as substrates. This subunit is less well bound than the others.</text>
</comment>
<dbReference type="PIRSF" id="PIRSF005053">
    <property type="entry name" value="RNA_pol_F_arch"/>
    <property type="match status" value="1"/>
</dbReference>
<dbReference type="Pfam" id="PF03874">
    <property type="entry name" value="RNA_pol_Rpb4"/>
    <property type="match status" value="1"/>
</dbReference>
<accession>A0A7H1KNV2</accession>
<dbReference type="EC" id="2.7.7.6" evidence="1"/>
<organism evidence="3">
    <name type="scientific">uncultured Methanosarcinales archaeon</name>
    <dbReference type="NCBI Taxonomy" id="183757"/>
    <lineage>
        <taxon>Archaea</taxon>
        <taxon>Methanobacteriati</taxon>
        <taxon>Methanobacteriota</taxon>
        <taxon>Stenosarchaea group</taxon>
        <taxon>Methanomicrobia</taxon>
        <taxon>Methanosarcinales</taxon>
        <taxon>environmental samples</taxon>
    </lineage>
</organism>
<dbReference type="GO" id="GO:0003899">
    <property type="term" value="F:DNA-directed RNA polymerase activity"/>
    <property type="evidence" value="ECO:0007669"/>
    <property type="project" value="UniProtKB-UniRule"/>
</dbReference>
<feature type="coiled-coil region" evidence="2">
    <location>
        <begin position="7"/>
        <end position="34"/>
    </location>
</feature>
<keyword evidence="1" id="KW-0548">Nucleotidyltransferase</keyword>
<keyword evidence="1" id="KW-0808">Transferase</keyword>
<name>A0A7H1KNV2_9EURY</name>
<dbReference type="GO" id="GO:0005737">
    <property type="term" value="C:cytoplasm"/>
    <property type="evidence" value="ECO:0007669"/>
    <property type="project" value="UniProtKB-SubCell"/>
</dbReference>
<dbReference type="GO" id="GO:0000166">
    <property type="term" value="F:nucleotide binding"/>
    <property type="evidence" value="ECO:0007669"/>
    <property type="project" value="InterPro"/>
</dbReference>
<sequence length="117" mass="13482">MIVKNVINEELLTISEAKELLDRIKEERAVEGEEELGYELKKAIRHIDAFSKSDPKKSRALVTSLLELEKMKPEIAIRIADILPETKDELRSIYAKERFILTSEDLDRMLDLVADVN</sequence>
<dbReference type="HAMAP" id="MF_00864">
    <property type="entry name" value="RNApol_arch_Rpo4"/>
    <property type="match status" value="1"/>
</dbReference>
<dbReference type="AlphaFoldDB" id="A0A7H1KNV2"/>
<comment type="subunit">
    <text evidence="1">Part of the RNA polymerase complex. Forms a stalk with Rpo7 that extends from the main structure.</text>
</comment>
<reference evidence="3" key="1">
    <citation type="submission" date="2020-07" db="EMBL/GenBank/DDBJ databases">
        <title>Unique genomic features of the anaerobic methanotrophic archaea.</title>
        <authorList>
            <person name="Chadwick G.L."/>
            <person name="Skennerton C.T."/>
            <person name="Laso-Perez R."/>
            <person name="Leu A.O."/>
            <person name="Speth D.R."/>
            <person name="Yu H."/>
            <person name="Morgan-Lang C."/>
            <person name="Hatzenpichler R."/>
            <person name="Goudeau D."/>
            <person name="Malmstrom R."/>
            <person name="Brazelton W.J."/>
            <person name="Woyke T."/>
            <person name="Hallam S.J."/>
            <person name="Tyson G.W."/>
            <person name="Wegener G."/>
            <person name="Boetius A."/>
            <person name="Orphan V."/>
        </authorList>
    </citation>
    <scope>NUCLEOTIDE SEQUENCE</scope>
</reference>
<dbReference type="InterPro" id="IPR005574">
    <property type="entry name" value="Rpb4/RPC9"/>
</dbReference>
<dbReference type="Gene3D" id="6.10.140.10">
    <property type="match status" value="1"/>
</dbReference>
<dbReference type="GO" id="GO:0006352">
    <property type="term" value="P:DNA-templated transcription initiation"/>
    <property type="evidence" value="ECO:0007669"/>
    <property type="project" value="InterPro"/>
</dbReference>
<keyword evidence="2" id="KW-0175">Coiled coil</keyword>
<proteinExistence type="inferred from homology"/>
<evidence type="ECO:0000256" key="1">
    <source>
        <dbReference type="HAMAP-Rule" id="MF_00864"/>
    </source>
</evidence>
<evidence type="ECO:0000256" key="2">
    <source>
        <dbReference type="SAM" id="Coils"/>
    </source>
</evidence>
<keyword evidence="1" id="KW-0240">DNA-directed RNA polymerase</keyword>
<keyword evidence="1" id="KW-0963">Cytoplasm</keyword>
<dbReference type="GO" id="GO:0000428">
    <property type="term" value="C:DNA-directed RNA polymerase complex"/>
    <property type="evidence" value="ECO:0007669"/>
    <property type="project" value="UniProtKB-KW"/>
</dbReference>